<dbReference type="SUPFAM" id="SSF51735">
    <property type="entry name" value="NAD(P)-binding Rossmann-fold domains"/>
    <property type="match status" value="1"/>
</dbReference>
<dbReference type="Gene3D" id="3.90.180.10">
    <property type="entry name" value="Medium-chain alcohol dehydrogenases, catalytic domain"/>
    <property type="match status" value="2"/>
</dbReference>
<dbReference type="InterPro" id="IPR036291">
    <property type="entry name" value="NAD(P)-bd_dom_sf"/>
</dbReference>
<protein>
    <submittedName>
        <fullName evidence="6">Zinc-binding alcohol dehydrogenase</fullName>
    </submittedName>
</protein>
<evidence type="ECO:0000256" key="3">
    <source>
        <dbReference type="ARBA" id="ARBA00022723"/>
    </source>
</evidence>
<evidence type="ECO:0000256" key="5">
    <source>
        <dbReference type="ARBA" id="ARBA00023002"/>
    </source>
</evidence>
<comment type="caution">
    <text evidence="6">The sequence shown here is derived from an EMBL/GenBank/DDBJ whole genome shotgun (WGS) entry which is preliminary data.</text>
</comment>
<comment type="cofactor">
    <cofactor evidence="1">
        <name>Zn(2+)</name>
        <dbReference type="ChEBI" id="CHEBI:29105"/>
    </cofactor>
</comment>
<evidence type="ECO:0000313" key="7">
    <source>
        <dbReference type="Proteomes" id="UP000315400"/>
    </source>
</evidence>
<dbReference type="Gene3D" id="3.40.50.720">
    <property type="entry name" value="NAD(P)-binding Rossmann-like Domain"/>
    <property type="match status" value="1"/>
</dbReference>
<accession>A0A540VWG8</accession>
<dbReference type="PANTHER" id="PTHR43350:SF19">
    <property type="entry name" value="D-GULOSIDE 3-DEHYDROGENASE"/>
    <property type="match status" value="1"/>
</dbReference>
<evidence type="ECO:0000256" key="4">
    <source>
        <dbReference type="ARBA" id="ARBA00022833"/>
    </source>
</evidence>
<dbReference type="GO" id="GO:0016491">
    <property type="term" value="F:oxidoreductase activity"/>
    <property type="evidence" value="ECO:0007669"/>
    <property type="project" value="UniProtKB-KW"/>
</dbReference>
<evidence type="ECO:0000256" key="1">
    <source>
        <dbReference type="ARBA" id="ARBA00001947"/>
    </source>
</evidence>
<reference evidence="6 7" key="1">
    <citation type="submission" date="2019-06" db="EMBL/GenBank/DDBJ databases">
        <title>Metagenome assembled Genome of Spiribacter salinus SL48-SHIP from the microbial mat of Salt Lake 48 (Novosibirsk region, Russia).</title>
        <authorList>
            <person name="Shipova A."/>
            <person name="Rozanov A.S."/>
            <person name="Bryanskaya A.V."/>
            <person name="Peltek S.E."/>
        </authorList>
    </citation>
    <scope>NUCLEOTIDE SEQUENCE [LARGE SCALE GENOMIC DNA]</scope>
    <source>
        <strain evidence="6">SL48-SHIP-2</strain>
    </source>
</reference>
<dbReference type="GO" id="GO:0046872">
    <property type="term" value="F:metal ion binding"/>
    <property type="evidence" value="ECO:0007669"/>
    <property type="project" value="UniProtKB-KW"/>
</dbReference>
<dbReference type="AlphaFoldDB" id="A0A540VWG8"/>
<organism evidence="6 7">
    <name type="scientific">Spiribacter salinus</name>
    <dbReference type="NCBI Taxonomy" id="1335746"/>
    <lineage>
        <taxon>Bacteria</taxon>
        <taxon>Pseudomonadati</taxon>
        <taxon>Pseudomonadota</taxon>
        <taxon>Gammaproteobacteria</taxon>
        <taxon>Chromatiales</taxon>
        <taxon>Ectothiorhodospiraceae</taxon>
        <taxon>Spiribacter</taxon>
    </lineage>
</organism>
<dbReference type="PANTHER" id="PTHR43350">
    <property type="entry name" value="NAD-DEPENDENT ALCOHOL DEHYDROGENASE"/>
    <property type="match status" value="1"/>
</dbReference>
<dbReference type="SUPFAM" id="SSF50129">
    <property type="entry name" value="GroES-like"/>
    <property type="match status" value="1"/>
</dbReference>
<dbReference type="STRING" id="1260251.SPISAL_06005"/>
<name>A0A540VWG8_9GAMM</name>
<comment type="similarity">
    <text evidence="2">Belongs to the zinc-containing alcohol dehydrogenase family.</text>
</comment>
<proteinExistence type="inferred from homology"/>
<gene>
    <name evidence="6" type="ORF">FKY71_00195</name>
</gene>
<sequence length="325" mass="34999">MSEPTSQAFWITQPGHGEIQSSPLPDLPAGWVQVRTLFSGISRGTEALVWQGRVPASQSDRMRAPRQMGEFPGPVKYGYSNVGVIEKGPGQWIGQTVFCLHPHETRYQAPLDQVHLLPPGLDPARAVLAANVETAINGCWDAMPRIGERITVIGAGVVGTLTAALCHAVPGVQLELVDTNPEREPLARALGLPFVTPATATPGVDQVIHASGSEAGLDLALRLGGDEAAITELSWYGDQPVSVPLGSDFHPRRLTLRSSQVGQIAPDMRPRWDTGRRLGLALHLLATHSEWAVLIDGESPFEALPRTMASVANGHGLCHRIRYEE</sequence>
<dbReference type="EMBL" id="VIFK01000001">
    <property type="protein sequence ID" value="TQF01037.1"/>
    <property type="molecule type" value="Genomic_DNA"/>
</dbReference>
<dbReference type="Proteomes" id="UP000315400">
    <property type="component" value="Unassembled WGS sequence"/>
</dbReference>
<keyword evidence="3" id="KW-0479">Metal-binding</keyword>
<dbReference type="InterPro" id="IPR011032">
    <property type="entry name" value="GroES-like_sf"/>
</dbReference>
<keyword evidence="5" id="KW-0560">Oxidoreductase</keyword>
<evidence type="ECO:0000256" key="2">
    <source>
        <dbReference type="ARBA" id="ARBA00008072"/>
    </source>
</evidence>
<dbReference type="CDD" id="cd08255">
    <property type="entry name" value="2-desacetyl-2-hydroxyethyl_bacteriochlorophyllide_like"/>
    <property type="match status" value="1"/>
</dbReference>
<evidence type="ECO:0000313" key="6">
    <source>
        <dbReference type="EMBL" id="TQF01037.1"/>
    </source>
</evidence>
<keyword evidence="4" id="KW-0862">Zinc</keyword>